<dbReference type="Proteomes" id="UP000734511">
    <property type="component" value="Unassembled WGS sequence"/>
</dbReference>
<protein>
    <submittedName>
        <fullName evidence="1">Uncharacterized protein</fullName>
    </submittedName>
</protein>
<keyword evidence="2" id="KW-1185">Reference proteome</keyword>
<name>A0ABX0ZP02_9ACTN</name>
<proteinExistence type="predicted"/>
<evidence type="ECO:0000313" key="1">
    <source>
        <dbReference type="EMBL" id="NJP44411.1"/>
    </source>
</evidence>
<accession>A0ABX0ZP02</accession>
<organism evidence="1 2">
    <name type="scientific">Actinacidiphila epipremni</name>
    <dbReference type="NCBI Taxonomy" id="2053013"/>
    <lineage>
        <taxon>Bacteria</taxon>
        <taxon>Bacillati</taxon>
        <taxon>Actinomycetota</taxon>
        <taxon>Actinomycetes</taxon>
        <taxon>Kitasatosporales</taxon>
        <taxon>Streptomycetaceae</taxon>
        <taxon>Actinacidiphila</taxon>
    </lineage>
</organism>
<comment type="caution">
    <text evidence="1">The sequence shown here is derived from an EMBL/GenBank/DDBJ whole genome shotgun (WGS) entry which is preliminary data.</text>
</comment>
<dbReference type="RefSeq" id="WP_167983267.1">
    <property type="nucleotide sequence ID" value="NZ_JAATEJ010000008.1"/>
</dbReference>
<evidence type="ECO:0000313" key="2">
    <source>
        <dbReference type="Proteomes" id="UP000734511"/>
    </source>
</evidence>
<sequence length="170" mass="18021">MYRSDADDRAPALRAALAEALEQSFRACPEPVHQLRSPWLGPCTLAEHHTVDGALRSLTLAYGPWDTDQPHVRVTTWRDPAGAGAAAEDLAGFEAAEPEEVTVDIAGAATPGTLLRAAGGALLLRVDRDPLHLLASGRGPLGDLAFDPLTDLAPVVEARRAYLAARFPDA</sequence>
<gene>
    <name evidence="1" type="ORF">HCN08_13515</name>
</gene>
<reference evidence="1 2" key="1">
    <citation type="submission" date="2020-03" db="EMBL/GenBank/DDBJ databases">
        <title>WGS of actinomycetes isolated from Thailand.</title>
        <authorList>
            <person name="Thawai C."/>
        </authorList>
    </citation>
    <scope>NUCLEOTIDE SEQUENCE [LARGE SCALE GENOMIC DNA]</scope>
    <source>
        <strain evidence="1 2">PRB2-1</strain>
    </source>
</reference>
<dbReference type="EMBL" id="JAATEJ010000008">
    <property type="protein sequence ID" value="NJP44411.1"/>
    <property type="molecule type" value="Genomic_DNA"/>
</dbReference>